<sequence length="184" mass="21292">MFVLNVFSQNITLEEFQKQIAESGLQFEMPVGYKIKEIKENRDLNYSFAIINSEGTMEVRYSIFPMKQMLAEYEKSKNDPNVTMINPNKLYIGIMQSNGLNMTNGKMVNIGDFPTFAVRKEFNADYGGNAFFEFNCEFGKGYKYGQFICLHKENLADVIITFMSNDRNTHSDLMEIPFHSLTFK</sequence>
<evidence type="ECO:0000313" key="2">
    <source>
        <dbReference type="Proteomes" id="UP000245429"/>
    </source>
</evidence>
<name>A0A2U8QY70_9FLAO</name>
<organism evidence="1 2">
    <name type="scientific">Flavobacterium sediminis</name>
    <dbReference type="NCBI Taxonomy" id="2201181"/>
    <lineage>
        <taxon>Bacteria</taxon>
        <taxon>Pseudomonadati</taxon>
        <taxon>Bacteroidota</taxon>
        <taxon>Flavobacteriia</taxon>
        <taxon>Flavobacteriales</taxon>
        <taxon>Flavobacteriaceae</taxon>
        <taxon>Flavobacterium</taxon>
    </lineage>
</organism>
<keyword evidence="2" id="KW-1185">Reference proteome</keyword>
<gene>
    <name evidence="1" type="ORF">DI487_15415</name>
</gene>
<dbReference type="Proteomes" id="UP000245429">
    <property type="component" value="Chromosome"/>
</dbReference>
<accession>A0A2U8QY70</accession>
<protein>
    <submittedName>
        <fullName evidence="1">Uncharacterized protein</fullName>
    </submittedName>
</protein>
<dbReference type="EMBL" id="CP029463">
    <property type="protein sequence ID" value="AWM15102.1"/>
    <property type="molecule type" value="Genomic_DNA"/>
</dbReference>
<evidence type="ECO:0000313" key="1">
    <source>
        <dbReference type="EMBL" id="AWM15102.1"/>
    </source>
</evidence>
<reference evidence="1 2" key="1">
    <citation type="submission" date="2018-05" db="EMBL/GenBank/DDBJ databases">
        <title>Flavobacterium sp. MEBiC07310.</title>
        <authorList>
            <person name="Baek K."/>
        </authorList>
    </citation>
    <scope>NUCLEOTIDE SEQUENCE [LARGE SCALE GENOMIC DNA]</scope>
    <source>
        <strain evidence="1 2">MEBiC07310</strain>
    </source>
</reference>
<proteinExistence type="predicted"/>
<dbReference type="AlphaFoldDB" id="A0A2U8QY70"/>
<dbReference type="KEGG" id="fse:DI487_15415"/>